<feature type="chain" id="PRO_5010332684" evidence="1">
    <location>
        <begin position="21"/>
        <end position="243"/>
    </location>
</feature>
<dbReference type="RefSeq" id="WP_016445988.1">
    <property type="nucleotide sequence ID" value="NZ_CP141274.1"/>
</dbReference>
<organism evidence="2 3">
    <name type="scientific">Delftia lacustris</name>
    <dbReference type="NCBI Taxonomy" id="558537"/>
    <lineage>
        <taxon>Bacteria</taxon>
        <taxon>Pseudomonadati</taxon>
        <taxon>Pseudomonadota</taxon>
        <taxon>Betaproteobacteria</taxon>
        <taxon>Burkholderiales</taxon>
        <taxon>Comamonadaceae</taxon>
        <taxon>Delftia</taxon>
    </lineage>
</organism>
<protein>
    <submittedName>
        <fullName evidence="2">Uncharacterized protein</fullName>
    </submittedName>
</protein>
<evidence type="ECO:0000313" key="3">
    <source>
        <dbReference type="Proteomes" id="UP000183417"/>
    </source>
</evidence>
<feature type="signal peptide" evidence="1">
    <location>
        <begin position="1"/>
        <end position="20"/>
    </location>
</feature>
<proteinExistence type="predicted"/>
<dbReference type="Proteomes" id="UP000183417">
    <property type="component" value="Unassembled WGS sequence"/>
</dbReference>
<keyword evidence="1" id="KW-0732">Signal</keyword>
<sequence>MPIKILTGSILFLVSISAMAQDFLIGNEEIEKNGMPMVARIISGSMAGMSGTVTINLVKLSNGSYLYETTNQNDEAIEFNKRLCEIYGDKHPESPGKMVIGSDERNIPLHCEPASPQKEMSFKQQSDYYYMPGGQWNYRPVLSLSYDPYPRAGSYTRVSASAGVDFSVPKGGDLSLAVGVRGIPNCYNNGFTMAGSIPVANLQVAVLCYMYPHLAGTGGKAVSARAVSESKYSASENGIMEIY</sequence>
<name>A0A1H3NS20_9BURK</name>
<dbReference type="GeneID" id="94692387"/>
<reference evidence="2 3" key="1">
    <citation type="submission" date="2016-10" db="EMBL/GenBank/DDBJ databases">
        <authorList>
            <person name="de Groot N.N."/>
        </authorList>
    </citation>
    <scope>NUCLEOTIDE SEQUENCE [LARGE SCALE GENOMIC DNA]</scope>
    <source>
        <strain evidence="2 3">LMG 24775</strain>
    </source>
</reference>
<evidence type="ECO:0000313" key="2">
    <source>
        <dbReference type="EMBL" id="SDY91634.1"/>
    </source>
</evidence>
<gene>
    <name evidence="2" type="ORF">SAMN05421547_109112</name>
</gene>
<dbReference type="AlphaFoldDB" id="A0A1H3NS20"/>
<dbReference type="EMBL" id="FNPE01000009">
    <property type="protein sequence ID" value="SDY91634.1"/>
    <property type="molecule type" value="Genomic_DNA"/>
</dbReference>
<accession>A0A1H3NS20</accession>
<evidence type="ECO:0000256" key="1">
    <source>
        <dbReference type="SAM" id="SignalP"/>
    </source>
</evidence>